<dbReference type="EMBL" id="VSSQ01118777">
    <property type="protein sequence ID" value="MPN52551.1"/>
    <property type="molecule type" value="Genomic_DNA"/>
</dbReference>
<evidence type="ECO:0000313" key="1">
    <source>
        <dbReference type="EMBL" id="MPN52551.1"/>
    </source>
</evidence>
<organism evidence="1">
    <name type="scientific">bioreactor metagenome</name>
    <dbReference type="NCBI Taxonomy" id="1076179"/>
    <lineage>
        <taxon>unclassified sequences</taxon>
        <taxon>metagenomes</taxon>
        <taxon>ecological metagenomes</taxon>
    </lineage>
</organism>
<reference evidence="1" key="1">
    <citation type="submission" date="2019-08" db="EMBL/GenBank/DDBJ databases">
        <authorList>
            <person name="Kucharzyk K."/>
            <person name="Murdoch R.W."/>
            <person name="Higgins S."/>
            <person name="Loffler F."/>
        </authorList>
    </citation>
    <scope>NUCLEOTIDE SEQUENCE</scope>
</reference>
<sequence>MTLSYQLDRVTVEKFVPSDSIGNYQLLDGASRIRYVGRSDTDLQSRLLSHVEESPYRYFKYWTTDSPKSAYYEECKQYHKYENYGWLLNKNHPDRPENMPHLCCPICSQ</sequence>
<dbReference type="AlphaFoldDB" id="A0A645IMM2"/>
<protein>
    <recommendedName>
        <fullName evidence="2">GIY-YIG domain-containing protein</fullName>
    </recommendedName>
</protein>
<evidence type="ECO:0008006" key="2">
    <source>
        <dbReference type="Google" id="ProtNLM"/>
    </source>
</evidence>
<proteinExistence type="predicted"/>
<comment type="caution">
    <text evidence="1">The sequence shown here is derived from an EMBL/GenBank/DDBJ whole genome shotgun (WGS) entry which is preliminary data.</text>
</comment>
<name>A0A645IMM2_9ZZZZ</name>
<gene>
    <name evidence="1" type="ORF">SDC9_200213</name>
</gene>
<accession>A0A645IMM2</accession>